<dbReference type="PROSITE" id="PS51318">
    <property type="entry name" value="TAT"/>
    <property type="match status" value="1"/>
</dbReference>
<dbReference type="Proteomes" id="UP000190777">
    <property type="component" value="Unassembled WGS sequence"/>
</dbReference>
<reference evidence="4 6" key="2">
    <citation type="submission" date="2018-06" db="EMBL/GenBank/DDBJ databases">
        <authorList>
            <consortium name="Pathogen Informatics"/>
            <person name="Doyle S."/>
        </authorList>
    </citation>
    <scope>NUCLEOTIDE SEQUENCE [LARGE SCALE GENOMIC DNA]</scope>
    <source>
        <strain evidence="4 6">NCTC11012</strain>
    </source>
</reference>
<dbReference type="EMBL" id="MXAP01000093">
    <property type="protein sequence ID" value="OPH36635.1"/>
    <property type="molecule type" value="Genomic_DNA"/>
</dbReference>
<evidence type="ECO:0000313" key="5">
    <source>
        <dbReference type="Proteomes" id="UP000190777"/>
    </source>
</evidence>
<feature type="region of interest" description="Disordered" evidence="1">
    <location>
        <begin position="28"/>
        <end position="62"/>
    </location>
</feature>
<name>A0A378QSS5_9GAMM</name>
<dbReference type="InterPro" id="IPR006311">
    <property type="entry name" value="TAT_signal"/>
</dbReference>
<evidence type="ECO:0000313" key="4">
    <source>
        <dbReference type="EMBL" id="STZ03937.1"/>
    </source>
</evidence>
<evidence type="ECO:0000313" key="6">
    <source>
        <dbReference type="Proteomes" id="UP000254618"/>
    </source>
</evidence>
<dbReference type="Pfam" id="PF13450">
    <property type="entry name" value="NAD_binding_8"/>
    <property type="match status" value="1"/>
</dbReference>
<dbReference type="RefSeq" id="WP_079326097.1">
    <property type="nucleotide sequence ID" value="NZ_MXAP01000093.1"/>
</dbReference>
<sequence>MNKRITRRDFLNGSALLITSLATGTLTACSDDTPTPQADAPKTSGGTPPPTAKTSSNYPPELTGLRGNHAGSYDVAHEMAWKKVQFDVSGESVSETVDLVVVGAGISGLASAYFYQKKFPSAKILVLDNHDDFGGHAKRNEFSESVDGKDIFRISYGGSESIDTPSDYSDEAMGLLNELGIDVQKFYTYYDQDYFKNLGMNKQGVFFNKATFGQSVVLSDEPNADNATELFAKAPLSDTDKTALIELYTTPKDYLGDMTPGEREDYLQSISYDKFLKDHVKLPQGAMAYMEELCLEYWGFNIDGLSAYNAFYEGYAGLELSGLEADDDGESEPYIFHFPDGNASIARLLVKKMIPAVVANPDHANGKSEMEAIVLDKFDYTKLDTPEQSVNIRLNATAVQVKNIETGDKKGVMIGYKKDGKLHRVDAHHCILACQHGMIPFIDNNLPQSQKDDHLQNIRVPMIYTKILVKDWQAFKKLGAWQFYAPKAPYCFIMIDYPVSMGGYHYPKDPSEPMVIHMARIAVPYGAGKDVREACKIGRSELYRANYHDLEKQALDQLREMYDVAGENLDDKILAITINRWGHGYSYERNVLFDKDDSAEKTPDSVKQAHGNIHMANSDADWMPYADGAIDQAWRAVQEIKTQVEKP</sequence>
<evidence type="ECO:0000256" key="1">
    <source>
        <dbReference type="SAM" id="MobiDB-lite"/>
    </source>
</evidence>
<feature type="signal peptide" evidence="2">
    <location>
        <begin position="1"/>
        <end position="28"/>
    </location>
</feature>
<dbReference type="InterPro" id="IPR036188">
    <property type="entry name" value="FAD/NAD-bd_sf"/>
</dbReference>
<evidence type="ECO:0000313" key="3">
    <source>
        <dbReference type="EMBL" id="OPH36635.1"/>
    </source>
</evidence>
<gene>
    <name evidence="3" type="ORF">B5J93_09095</name>
    <name evidence="4" type="ORF">NCTC11012_02197</name>
</gene>
<keyword evidence="5" id="KW-1185">Reference proteome</keyword>
<dbReference type="InterPro" id="IPR050703">
    <property type="entry name" value="Flavin_MAO"/>
</dbReference>
<dbReference type="AlphaFoldDB" id="A0A378QSS5"/>
<feature type="chain" id="PRO_5016607590" evidence="2">
    <location>
        <begin position="29"/>
        <end position="647"/>
    </location>
</feature>
<reference evidence="3 5" key="1">
    <citation type="submission" date="2017-03" db="EMBL/GenBank/DDBJ databases">
        <title>Draft genome sequence of Moraxella equi CCUG 4950T type strain.</title>
        <authorList>
            <person name="Salva-Serra F."/>
            <person name="Engstrom-Jakobsson H."/>
            <person name="Thorell K."/>
            <person name="Jaen-Luchoro D."/>
            <person name="Gonzales-Siles L."/>
            <person name="Karlsson R."/>
            <person name="Yazdan S."/>
            <person name="Boulund F."/>
            <person name="Johnning A."/>
            <person name="Engstrand L."/>
            <person name="Kristiansson E."/>
            <person name="Moore E."/>
        </authorList>
    </citation>
    <scope>NUCLEOTIDE SEQUENCE [LARGE SCALE GENOMIC DNA]</scope>
    <source>
        <strain evidence="3 5">CCUG 4950</strain>
    </source>
</reference>
<dbReference type="Proteomes" id="UP000254618">
    <property type="component" value="Unassembled WGS sequence"/>
</dbReference>
<organism evidence="4 6">
    <name type="scientific">Moraxella equi</name>
    <dbReference type="NCBI Taxonomy" id="60442"/>
    <lineage>
        <taxon>Bacteria</taxon>
        <taxon>Pseudomonadati</taxon>
        <taxon>Pseudomonadota</taxon>
        <taxon>Gammaproteobacteria</taxon>
        <taxon>Moraxellales</taxon>
        <taxon>Moraxellaceae</taxon>
        <taxon>Moraxella</taxon>
    </lineage>
</organism>
<proteinExistence type="predicted"/>
<accession>A0A378QSS5</accession>
<dbReference type="PANTHER" id="PTHR43563:SF14">
    <property type="entry name" value="AMINE OXIDASE"/>
    <property type="match status" value="1"/>
</dbReference>
<evidence type="ECO:0000256" key="2">
    <source>
        <dbReference type="SAM" id="SignalP"/>
    </source>
</evidence>
<dbReference type="SUPFAM" id="SSF51905">
    <property type="entry name" value="FAD/NAD(P)-binding domain"/>
    <property type="match status" value="2"/>
</dbReference>
<dbReference type="EMBL" id="UGQF01000001">
    <property type="protein sequence ID" value="STZ03937.1"/>
    <property type="molecule type" value="Genomic_DNA"/>
</dbReference>
<dbReference type="PROSITE" id="PS51257">
    <property type="entry name" value="PROKAR_LIPOPROTEIN"/>
    <property type="match status" value="1"/>
</dbReference>
<dbReference type="PANTHER" id="PTHR43563">
    <property type="entry name" value="AMINE OXIDASE"/>
    <property type="match status" value="1"/>
</dbReference>
<dbReference type="GO" id="GO:0016491">
    <property type="term" value="F:oxidoreductase activity"/>
    <property type="evidence" value="ECO:0007669"/>
    <property type="project" value="UniProtKB-ARBA"/>
</dbReference>
<dbReference type="Gene3D" id="3.50.50.60">
    <property type="entry name" value="FAD/NAD(P)-binding domain"/>
    <property type="match status" value="1"/>
</dbReference>
<protein>
    <submittedName>
        <fullName evidence="4">Protoporphyrinogen oxidase</fullName>
    </submittedName>
    <submittedName>
        <fullName evidence="3">Twin-arginine translocation pathway signal protein</fullName>
    </submittedName>
</protein>
<keyword evidence="2" id="KW-0732">Signal</keyword>